<accession>A0A252ANS7</accession>
<organism evidence="1 2">
    <name type="scientific">Acetobacter indonesiensis</name>
    <dbReference type="NCBI Taxonomy" id="104101"/>
    <lineage>
        <taxon>Bacteria</taxon>
        <taxon>Pseudomonadati</taxon>
        <taxon>Pseudomonadota</taxon>
        <taxon>Alphaproteobacteria</taxon>
        <taxon>Acetobacterales</taxon>
        <taxon>Acetobacteraceae</taxon>
        <taxon>Acetobacter</taxon>
    </lineage>
</organism>
<dbReference type="Proteomes" id="UP000194641">
    <property type="component" value="Unassembled WGS sequence"/>
</dbReference>
<gene>
    <name evidence="1" type="ORF">HK17_11700</name>
</gene>
<proteinExistence type="predicted"/>
<evidence type="ECO:0000313" key="1">
    <source>
        <dbReference type="EMBL" id="OUI91447.1"/>
    </source>
</evidence>
<name>A0A252ANS7_9PROT</name>
<protein>
    <submittedName>
        <fullName evidence="1">Uncharacterized protein</fullName>
    </submittedName>
</protein>
<comment type="caution">
    <text evidence="1">The sequence shown here is derived from an EMBL/GenBank/DDBJ whole genome shotgun (WGS) entry which is preliminary data.</text>
</comment>
<dbReference type="EMBL" id="JOPA01000036">
    <property type="protein sequence ID" value="OUI91447.1"/>
    <property type="molecule type" value="Genomic_DNA"/>
</dbReference>
<sequence>MVECADAGLRPDVRIRCWPKAATGGVVIGRLSSVTTARIIAAVKREAGMRAFEDGWSLISTPRKWP</sequence>
<evidence type="ECO:0000313" key="2">
    <source>
        <dbReference type="Proteomes" id="UP000194641"/>
    </source>
</evidence>
<dbReference type="AlphaFoldDB" id="A0A252ANS7"/>
<reference evidence="2" key="1">
    <citation type="submission" date="2014-06" db="EMBL/GenBank/DDBJ databases">
        <authorList>
            <person name="Winans N.J."/>
            <person name="Newell P.D."/>
            <person name="Douglas A.E."/>
        </authorList>
    </citation>
    <scope>NUCLEOTIDE SEQUENCE [LARGE SCALE GENOMIC DNA]</scope>
</reference>